<proteinExistence type="predicted"/>
<reference evidence="3 4" key="1">
    <citation type="submission" date="2020-02" db="EMBL/GenBank/DDBJ databases">
        <title>Rhodobacter algicola sp. nov., isolated from microalga culture.</title>
        <authorList>
            <person name="Park C.-Y."/>
        </authorList>
    </citation>
    <scope>NUCLEOTIDE SEQUENCE [LARGE SCALE GENOMIC DNA]</scope>
    <source>
        <strain evidence="3 4">ETT8</strain>
    </source>
</reference>
<keyword evidence="4" id="KW-1185">Reference proteome</keyword>
<comment type="caution">
    <text evidence="3">The sequence shown here is derived from an EMBL/GenBank/DDBJ whole genome shotgun (WGS) entry which is preliminary data.</text>
</comment>
<gene>
    <name evidence="3" type="ORF">G3572_18900</name>
</gene>
<feature type="region of interest" description="Disordered" evidence="1">
    <location>
        <begin position="463"/>
        <end position="537"/>
    </location>
</feature>
<protein>
    <recommendedName>
        <fullName evidence="2">Zorya protein ZorC EH domain-containing protein</fullName>
    </recommendedName>
</protein>
<accession>A0A6B3RYQ5</accession>
<dbReference type="AlphaFoldDB" id="A0A6B3RYQ5"/>
<organism evidence="3 4">
    <name type="scientific">Pseudotabrizicola algicola</name>
    <dbReference type="NCBI Taxonomy" id="2709381"/>
    <lineage>
        <taxon>Bacteria</taxon>
        <taxon>Pseudomonadati</taxon>
        <taxon>Pseudomonadota</taxon>
        <taxon>Alphaproteobacteria</taxon>
        <taxon>Rhodobacterales</taxon>
        <taxon>Paracoccaceae</taxon>
        <taxon>Pseudotabrizicola</taxon>
    </lineage>
</organism>
<dbReference type="EMBL" id="JAAIKE010000009">
    <property type="protein sequence ID" value="NEX48279.1"/>
    <property type="molecule type" value="Genomic_DNA"/>
</dbReference>
<dbReference type="Pfam" id="PF15611">
    <property type="entry name" value="EH_Signature"/>
    <property type="match status" value="1"/>
</dbReference>
<dbReference type="RefSeq" id="WP_164614800.1">
    <property type="nucleotide sequence ID" value="NZ_JAAIKE010000009.1"/>
</dbReference>
<dbReference type="InterPro" id="IPR028943">
    <property type="entry name" value="ZorC_EH_Signature_dom"/>
</dbReference>
<evidence type="ECO:0000313" key="4">
    <source>
        <dbReference type="Proteomes" id="UP000481421"/>
    </source>
</evidence>
<evidence type="ECO:0000256" key="1">
    <source>
        <dbReference type="SAM" id="MobiDB-lite"/>
    </source>
</evidence>
<feature type="compositionally biased region" description="Low complexity" evidence="1">
    <location>
        <begin position="512"/>
        <end position="522"/>
    </location>
</feature>
<evidence type="ECO:0000259" key="2">
    <source>
        <dbReference type="Pfam" id="PF15611"/>
    </source>
</evidence>
<sequence>MRLDDAITRLTRFNPPAVPELRYIETAVQKVHERWPDVAVNVNPREREALAVRLRDRVANDDWENARISFVLAAASAVFDPERRDRADLTQARNFLIEELRASQSETFLSGLFAVYLESYVANGVHTRSIASALDAARGRMSLSVRGLLEGVPELLDAADGPRRLASRMVRMTDPFLELSRTGLRNPHGPGLMERAHEVLSALVAPELTGRARIDWYIDWIRPPGRDARTIGAEQAIEALTSPWINKAPSDQLRSHLVEALIEMYGDPRIRSGGVWAGIGRAHMEVIHRWLTREDMRFFTGVVDAAQKNAMWPPRRNFWLQLFDEGKIDAAWVAFSSQAFTYARQNLMREDARNADSRFGFQAARPSSNTSLLIMRIGDKIMVDGCHSYRTHVFHKDDPMAPKMFQEGYDCEEIMRASDNRRDSASRAHGSPTNGSIETWKRWVRDMINADVEYSRQTSAYTKVYRPRSSQPRYSPPQRAYAATPPRRDPPVQPQFDLEARAPAGPAPRPAGPATVPPRVIITPPPRSPAAGTAAPPNRARTTLDLLLQSGAPAARAIIDYFDRLGDGKTKTLLSPNARAGLEWIIRSNGPAPDNLRNALTHLLSSMETFGHGPAGIMARSAETPVPKVMDPAPLPPLPDTSVQRLELLFRHAEVMEAFARERNVFSGDRTLGTALAKLKSRNPDLRPAEIHHLQQLYELMRRDAARGRR</sequence>
<name>A0A6B3RYQ5_9RHOB</name>
<dbReference type="Proteomes" id="UP000481421">
    <property type="component" value="Unassembled WGS sequence"/>
</dbReference>
<feature type="compositionally biased region" description="Low complexity" evidence="1">
    <location>
        <begin position="467"/>
        <end position="479"/>
    </location>
</feature>
<feature type="domain" description="Zorya protein ZorC EH" evidence="2">
    <location>
        <begin position="75"/>
        <end position="433"/>
    </location>
</feature>
<evidence type="ECO:0000313" key="3">
    <source>
        <dbReference type="EMBL" id="NEX48279.1"/>
    </source>
</evidence>